<sequence length="304" mass="32408">MGGARPDQPLLGLLHLPGGDGAAHAHLEDDLMGQGVDHPRLSLGQLEDPVHGVLGELLAGRLGVLAIQLADLVGGEVTQTQRLGDDVERAGRVRPAGLAARGDLVVTHVTQPAQHHGRGERTALRPCVVAFTELAEDADHAVALYRVDLVEKQHHPARTAAAPLGQRRTEQGARRGMRPGHRRQQFLRPSGPLGGLAEGLQQDFFRRGVVVAGRLGALAGEHQGGDVALGVQLGRQGFQRGRLAGLAGRVQHEVAIHVDQRSRLGKPRSGWEYVVELGITGARGIEGSHLEWEHSHILSSPSLC</sequence>
<feature type="compositionally biased region" description="Basic residues" evidence="1">
    <location>
        <begin position="175"/>
        <end position="185"/>
    </location>
</feature>
<gene>
    <name evidence="2" type="ORF">OUY22_26270</name>
</gene>
<evidence type="ECO:0000313" key="2">
    <source>
        <dbReference type="EMBL" id="MDA0636928.1"/>
    </source>
</evidence>
<name>A0ABT4SI92_9ACTN</name>
<keyword evidence="3" id="KW-1185">Reference proteome</keyword>
<evidence type="ECO:0000256" key="1">
    <source>
        <dbReference type="SAM" id="MobiDB-lite"/>
    </source>
</evidence>
<reference evidence="2" key="1">
    <citation type="submission" date="2022-11" db="EMBL/GenBank/DDBJ databases">
        <title>Nonomuraea corallina sp. nov., a new species of the genus Nonomuraea isolated from sea side sediment in Thai sea.</title>
        <authorList>
            <person name="Ngamcharungchit C."/>
            <person name="Matsumoto A."/>
            <person name="Suriyachadkun C."/>
            <person name="Panbangred W."/>
            <person name="Inahashi Y."/>
            <person name="Intra B."/>
        </authorList>
    </citation>
    <scope>NUCLEOTIDE SEQUENCE</scope>
    <source>
        <strain evidence="2">MCN248</strain>
    </source>
</reference>
<evidence type="ECO:0000313" key="3">
    <source>
        <dbReference type="Proteomes" id="UP001144036"/>
    </source>
</evidence>
<dbReference type="Proteomes" id="UP001144036">
    <property type="component" value="Unassembled WGS sequence"/>
</dbReference>
<proteinExistence type="predicted"/>
<accession>A0ABT4SI92</accession>
<protein>
    <submittedName>
        <fullName evidence="2">Uncharacterized protein</fullName>
    </submittedName>
</protein>
<organism evidence="2 3">
    <name type="scientific">Nonomuraea corallina</name>
    <dbReference type="NCBI Taxonomy" id="2989783"/>
    <lineage>
        <taxon>Bacteria</taxon>
        <taxon>Bacillati</taxon>
        <taxon>Actinomycetota</taxon>
        <taxon>Actinomycetes</taxon>
        <taxon>Streptosporangiales</taxon>
        <taxon>Streptosporangiaceae</taxon>
        <taxon>Nonomuraea</taxon>
    </lineage>
</organism>
<feature type="region of interest" description="Disordered" evidence="1">
    <location>
        <begin position="162"/>
        <end position="191"/>
    </location>
</feature>
<dbReference type="EMBL" id="JAPNNL010000129">
    <property type="protein sequence ID" value="MDA0636928.1"/>
    <property type="molecule type" value="Genomic_DNA"/>
</dbReference>
<comment type="caution">
    <text evidence="2">The sequence shown here is derived from an EMBL/GenBank/DDBJ whole genome shotgun (WGS) entry which is preliminary data.</text>
</comment>